<evidence type="ECO:0000256" key="3">
    <source>
        <dbReference type="ARBA" id="ARBA00022898"/>
    </source>
</evidence>
<feature type="domain" description="Alanine racemase C-terminal" evidence="8">
    <location>
        <begin position="234"/>
        <end position="359"/>
    </location>
</feature>
<dbReference type="NCBIfam" id="TIGR00492">
    <property type="entry name" value="alr"/>
    <property type="match status" value="1"/>
</dbReference>
<gene>
    <name evidence="9" type="primary">dadX</name>
    <name evidence="9" type="synonym">msuA</name>
    <name evidence="9" type="ORF">WIGMOR_0390</name>
</gene>
<feature type="modified residue" description="N6-(pyridoxal phosphate)lysine" evidence="5 6">
    <location>
        <position position="35"/>
    </location>
</feature>
<dbReference type="SMART" id="SM01005">
    <property type="entry name" value="Ala_racemase_C"/>
    <property type="match status" value="1"/>
</dbReference>
<feature type="binding site" evidence="5 7">
    <location>
        <position position="130"/>
    </location>
    <ligand>
        <name>substrate</name>
    </ligand>
</feature>
<dbReference type="UniPathway" id="UPA00042">
    <property type="reaction ID" value="UER00497"/>
</dbReference>
<dbReference type="EMBL" id="CP003315">
    <property type="protein sequence ID" value="AFA41222.1"/>
    <property type="molecule type" value="Genomic_DNA"/>
</dbReference>
<dbReference type="GO" id="GO:0030170">
    <property type="term" value="F:pyridoxal phosphate binding"/>
    <property type="evidence" value="ECO:0007669"/>
    <property type="project" value="UniProtKB-UniRule"/>
</dbReference>
<dbReference type="InterPro" id="IPR009006">
    <property type="entry name" value="Ala_racemase/Decarboxylase_C"/>
</dbReference>
<dbReference type="Proteomes" id="UP000009061">
    <property type="component" value="Chromosome"/>
</dbReference>
<evidence type="ECO:0000313" key="10">
    <source>
        <dbReference type="Proteomes" id="UP000009061"/>
    </source>
</evidence>
<keyword evidence="3 5" id="KW-0663">Pyridoxal phosphate</keyword>
<comment type="similarity">
    <text evidence="5">Belongs to the alanine racemase family.</text>
</comment>
<keyword evidence="10" id="KW-1185">Reference proteome</keyword>
<dbReference type="GO" id="GO:0005829">
    <property type="term" value="C:cytosol"/>
    <property type="evidence" value="ECO:0007669"/>
    <property type="project" value="TreeGrafter"/>
</dbReference>
<dbReference type="SUPFAM" id="SSF50621">
    <property type="entry name" value="Alanine racemase C-terminal domain-like"/>
    <property type="match status" value="1"/>
</dbReference>
<evidence type="ECO:0000256" key="6">
    <source>
        <dbReference type="PIRSR" id="PIRSR600821-50"/>
    </source>
</evidence>
<dbReference type="Gene3D" id="2.40.37.10">
    <property type="entry name" value="Lyase, Ornithine Decarboxylase, Chain A, domain 1"/>
    <property type="match status" value="1"/>
</dbReference>
<dbReference type="HAMAP" id="MF_01201">
    <property type="entry name" value="Ala_racemase"/>
    <property type="match status" value="1"/>
</dbReference>
<feature type="active site" description="Proton acceptor; specific for L-alanine" evidence="5">
    <location>
        <position position="255"/>
    </location>
</feature>
<protein>
    <recommendedName>
        <fullName evidence="5">Alanine racemase</fullName>
        <ecNumber evidence="5">5.1.1.1</ecNumber>
    </recommendedName>
</protein>
<dbReference type="GO" id="GO:0008784">
    <property type="term" value="F:alanine racemase activity"/>
    <property type="evidence" value="ECO:0007669"/>
    <property type="project" value="UniProtKB-UniRule"/>
</dbReference>
<feature type="binding site" evidence="5 7">
    <location>
        <position position="304"/>
    </location>
    <ligand>
        <name>substrate</name>
    </ligand>
</feature>
<evidence type="ECO:0000259" key="8">
    <source>
        <dbReference type="SMART" id="SM01005"/>
    </source>
</evidence>
<accession>H6Q4T9</accession>
<reference evidence="9 10" key="1">
    <citation type="journal article" date="2012" name="MBio">
        <title>Insight into the transmission biology and species-specific functional capabilities of tsetse (Diptera: glossinidae) obligate symbiont wigglesworthia.</title>
        <authorList>
            <person name="Rio R.V."/>
            <person name="Symula R.E."/>
            <person name="Wang J."/>
            <person name="Lohs C."/>
            <person name="Wu Y.N."/>
            <person name="Snyder A.K."/>
            <person name="Bjornson R.D."/>
            <person name="Oshima K."/>
            <person name="Biehl B.S."/>
            <person name="Perna N.T."/>
            <person name="Hattori M."/>
            <person name="Aksoy S."/>
        </authorList>
    </citation>
    <scope>NUCLEOTIDE SEQUENCE [LARGE SCALE GENOMIC DNA]</scope>
    <source>
        <strain evidence="9">WGM</strain>
    </source>
</reference>
<dbReference type="InterPro" id="IPR001608">
    <property type="entry name" value="Ala_racemase_N"/>
</dbReference>
<organism evidence="9 10">
    <name type="scientific">Wigglesworthia glossinidia endosymbiont of Glossina morsitans morsitans</name>
    <name type="common">Yale colony</name>
    <dbReference type="NCBI Taxonomy" id="1142511"/>
    <lineage>
        <taxon>Bacteria</taxon>
        <taxon>Pseudomonadati</taxon>
        <taxon>Pseudomonadota</taxon>
        <taxon>Gammaproteobacteria</taxon>
        <taxon>Enterobacterales</taxon>
        <taxon>Erwiniaceae</taxon>
        <taxon>Wigglesworthia</taxon>
    </lineage>
</organism>
<dbReference type="InterPro" id="IPR011079">
    <property type="entry name" value="Ala_racemase_C"/>
</dbReference>
<evidence type="ECO:0000313" key="9">
    <source>
        <dbReference type="EMBL" id="AFA41222.1"/>
    </source>
</evidence>
<dbReference type="eggNOG" id="COG0787">
    <property type="taxonomic scope" value="Bacteria"/>
</dbReference>
<dbReference type="KEGG" id="wgl:WIGMOR_0390"/>
<dbReference type="AlphaFoldDB" id="H6Q4T9"/>
<comment type="function">
    <text evidence="5">Catalyzes the interconversion of L-alanine and D-alanine. May also act on other amino acids.</text>
</comment>
<dbReference type="InterPro" id="IPR029066">
    <property type="entry name" value="PLP-binding_barrel"/>
</dbReference>
<sequence>MPRHAVLKINLKAFTSNLNIVKKYAPKSKIWCVIKANAYGHTIKAALQGLRKTSGFAVLEINEAIFLRENGWKGPILLISGFFNKSELFEICQHEVTTVIHSTWQIDILKKYNINRPIHVYLKLNSGMNRLGFNKNNFIHSWNELYQLKKVSSLTLMSHFAHSYSKSSVHQQLKIVDSVFSKIKKIPLCLANSTAILLHPETHKSWVRPGIILYGILPFQKNFFDQKYDDFEPVMTLESKLIAIQKVNSKKFIGYGKNYYSKFDNIIGIVSCGYADGYPYNINTSGTPVLVDGIRTQVIGSIYMDMLTVDLKPCPNAKIGSKVELWGKNIKINDIAQSARTTSYELMCKINSRVSVKVE</sequence>
<proteinExistence type="inferred from homology"/>
<dbReference type="OrthoDB" id="9813814at2"/>
<feature type="active site" description="Proton acceptor; specific for D-alanine" evidence="5">
    <location>
        <position position="35"/>
    </location>
</feature>
<evidence type="ECO:0000256" key="2">
    <source>
        <dbReference type="ARBA" id="ARBA00001933"/>
    </source>
</evidence>
<dbReference type="GO" id="GO:0030632">
    <property type="term" value="P:D-alanine biosynthetic process"/>
    <property type="evidence" value="ECO:0007669"/>
    <property type="project" value="UniProtKB-UniRule"/>
</dbReference>
<dbReference type="EC" id="5.1.1.1" evidence="5"/>
<dbReference type="InterPro" id="IPR000821">
    <property type="entry name" value="Ala_racemase"/>
</dbReference>
<name>H6Q4T9_WIGGL</name>
<evidence type="ECO:0000256" key="1">
    <source>
        <dbReference type="ARBA" id="ARBA00000316"/>
    </source>
</evidence>
<comment type="catalytic activity">
    <reaction evidence="1 5">
        <text>L-alanine = D-alanine</text>
        <dbReference type="Rhea" id="RHEA:20249"/>
        <dbReference type="ChEBI" id="CHEBI:57416"/>
        <dbReference type="ChEBI" id="CHEBI:57972"/>
        <dbReference type="EC" id="5.1.1.1"/>
    </reaction>
</comment>
<dbReference type="RefSeq" id="WP_014354161.1">
    <property type="nucleotide sequence ID" value="NC_016893.1"/>
</dbReference>
<evidence type="ECO:0000256" key="5">
    <source>
        <dbReference type="HAMAP-Rule" id="MF_01201"/>
    </source>
</evidence>
<dbReference type="PRINTS" id="PR00992">
    <property type="entry name" value="ALARACEMASE"/>
</dbReference>
<dbReference type="HOGENOM" id="CLU_028393_1_0_6"/>
<comment type="cofactor">
    <cofactor evidence="2 5 6">
        <name>pyridoxal 5'-phosphate</name>
        <dbReference type="ChEBI" id="CHEBI:597326"/>
    </cofactor>
</comment>
<keyword evidence="4 5" id="KW-0413">Isomerase</keyword>
<dbReference type="SUPFAM" id="SSF51419">
    <property type="entry name" value="PLP-binding barrel"/>
    <property type="match status" value="1"/>
</dbReference>
<dbReference type="Gene3D" id="3.20.20.10">
    <property type="entry name" value="Alanine racemase"/>
    <property type="match status" value="1"/>
</dbReference>
<evidence type="ECO:0000256" key="7">
    <source>
        <dbReference type="PIRSR" id="PIRSR600821-52"/>
    </source>
</evidence>
<comment type="pathway">
    <text evidence="5">Amino-acid biosynthesis; D-alanine biosynthesis; D-alanine from L-alanine: step 1/1.</text>
</comment>
<dbReference type="FunFam" id="3.20.20.10:FF:000002">
    <property type="entry name" value="Alanine racemase"/>
    <property type="match status" value="1"/>
</dbReference>
<dbReference type="PANTHER" id="PTHR30511">
    <property type="entry name" value="ALANINE RACEMASE"/>
    <property type="match status" value="1"/>
</dbReference>
<dbReference type="Pfam" id="PF01168">
    <property type="entry name" value="Ala_racemase_N"/>
    <property type="match status" value="1"/>
</dbReference>
<dbReference type="Pfam" id="PF00842">
    <property type="entry name" value="Ala_racemase_C"/>
    <property type="match status" value="1"/>
</dbReference>
<evidence type="ECO:0000256" key="4">
    <source>
        <dbReference type="ARBA" id="ARBA00023235"/>
    </source>
</evidence>
<dbReference type="STRING" id="1142511.WIGMOR_0390"/>
<dbReference type="PANTHER" id="PTHR30511:SF0">
    <property type="entry name" value="ALANINE RACEMASE, CATABOLIC-RELATED"/>
    <property type="match status" value="1"/>
</dbReference>